<evidence type="ECO:0000313" key="2">
    <source>
        <dbReference type="EMBL" id="TCJ87467.1"/>
    </source>
</evidence>
<organism evidence="2 3">
    <name type="scientific">Cocleimonas flava</name>
    <dbReference type="NCBI Taxonomy" id="634765"/>
    <lineage>
        <taxon>Bacteria</taxon>
        <taxon>Pseudomonadati</taxon>
        <taxon>Pseudomonadota</taxon>
        <taxon>Gammaproteobacteria</taxon>
        <taxon>Thiotrichales</taxon>
        <taxon>Thiotrichaceae</taxon>
        <taxon>Cocleimonas</taxon>
    </lineage>
</organism>
<dbReference type="Proteomes" id="UP000294887">
    <property type="component" value="Unassembled WGS sequence"/>
</dbReference>
<comment type="caution">
    <text evidence="2">The sequence shown here is derived from an EMBL/GenBank/DDBJ whole genome shotgun (WGS) entry which is preliminary data.</text>
</comment>
<dbReference type="AlphaFoldDB" id="A0A4R1EZX6"/>
<reference evidence="2 3" key="1">
    <citation type="submission" date="2019-03" db="EMBL/GenBank/DDBJ databases">
        <title>Genomic Encyclopedia of Type Strains, Phase IV (KMG-IV): sequencing the most valuable type-strain genomes for metagenomic binning, comparative biology and taxonomic classification.</title>
        <authorList>
            <person name="Goeker M."/>
        </authorList>
    </citation>
    <scope>NUCLEOTIDE SEQUENCE [LARGE SCALE GENOMIC DNA]</scope>
    <source>
        <strain evidence="2 3">DSM 24830</strain>
    </source>
</reference>
<evidence type="ECO:0000313" key="3">
    <source>
        <dbReference type="Proteomes" id="UP000294887"/>
    </source>
</evidence>
<name>A0A4R1EZX6_9GAMM</name>
<dbReference type="Pfam" id="PF07879">
    <property type="entry name" value="PHB_acc_N"/>
    <property type="match status" value="1"/>
</dbReference>
<keyword evidence="3" id="KW-1185">Reference proteome</keyword>
<feature type="domain" description="PHA accumulation regulator DNA-binding N-terminal" evidence="1">
    <location>
        <begin position="7"/>
        <end position="66"/>
    </location>
</feature>
<gene>
    <name evidence="2" type="ORF">EV695_1977</name>
</gene>
<dbReference type="InterPro" id="IPR010134">
    <property type="entry name" value="PHA_reg_PhaR"/>
</dbReference>
<dbReference type="NCBIfam" id="TIGR01848">
    <property type="entry name" value="PHA_reg_PhaR"/>
    <property type="match status" value="1"/>
</dbReference>
<dbReference type="RefSeq" id="WP_131905738.1">
    <property type="nucleotide sequence ID" value="NZ_BAAAFU010000004.1"/>
</dbReference>
<dbReference type="EMBL" id="SMFQ01000003">
    <property type="protein sequence ID" value="TCJ87467.1"/>
    <property type="molecule type" value="Genomic_DNA"/>
</dbReference>
<sequence length="159" mass="19109">MESDVRIIKKYPNRRLYDTEDSCYIKLLEIKDMIERGIPIKVIDSNTEEEITRSILLQIILEQESNKEPLFSTDNLINFIRYNGETSREGFMHFMDKNLNFFQEQQNTMKERFKEFADYNPMDFWTTSTKKNMDIWKKMQENFMTPGSETSPDSDKKEK</sequence>
<proteinExistence type="predicted"/>
<dbReference type="InterPro" id="IPR012909">
    <property type="entry name" value="PHA_DNA-bd_N"/>
</dbReference>
<evidence type="ECO:0000259" key="1">
    <source>
        <dbReference type="Pfam" id="PF07879"/>
    </source>
</evidence>
<dbReference type="OrthoDB" id="9795345at2"/>
<accession>A0A4R1EZX6</accession>
<protein>
    <submittedName>
        <fullName evidence="2">Polyhydroxyalkanoate synthesis repressor PhaR</fullName>
    </submittedName>
</protein>
<dbReference type="GO" id="GO:0006355">
    <property type="term" value="P:regulation of DNA-templated transcription"/>
    <property type="evidence" value="ECO:0007669"/>
    <property type="project" value="InterPro"/>
</dbReference>